<dbReference type="InterPro" id="IPR000182">
    <property type="entry name" value="GNAT_dom"/>
</dbReference>
<dbReference type="Pfam" id="PF00583">
    <property type="entry name" value="Acetyltransf_1"/>
    <property type="match status" value="1"/>
</dbReference>
<dbReference type="PANTHER" id="PTHR43420">
    <property type="entry name" value="ACETYLTRANSFERASE"/>
    <property type="match status" value="1"/>
</dbReference>
<organism evidence="4 5">
    <name type="scientific">Macrococcus brunensis</name>
    <dbReference type="NCBI Taxonomy" id="198483"/>
    <lineage>
        <taxon>Bacteria</taxon>
        <taxon>Bacillati</taxon>
        <taxon>Bacillota</taxon>
        <taxon>Bacilli</taxon>
        <taxon>Bacillales</taxon>
        <taxon>Staphylococcaceae</taxon>
        <taxon>Macrococcus</taxon>
    </lineage>
</organism>
<keyword evidence="1 4" id="KW-0808">Transferase</keyword>
<evidence type="ECO:0000313" key="4">
    <source>
        <dbReference type="EMBL" id="TDL98392.1"/>
    </source>
</evidence>
<dbReference type="EMBL" id="SCWA01000004">
    <property type="protein sequence ID" value="TDL98392.1"/>
    <property type="molecule type" value="Genomic_DNA"/>
</dbReference>
<sequence>MEIEIVEATPDNPLGGALNYAALNDMSETMLGVSSKEQAIDGLQYLWQQAGNRFSHEYTLVATIESQTAGAITCMPVEKMDHAFYKTFIDIVRYRKLGVILYAIRNFKKMMLLSTMKEGEKGEYHISMLATRPDFRGQGVGSALLEAAEERGQAEGYDSISLTVKKDNDQALNVYESKGYKIVGDIDLEDIQLYRMRKIIAAKP</sequence>
<dbReference type="SUPFAM" id="SSF55729">
    <property type="entry name" value="Acyl-CoA N-acyltransferases (Nat)"/>
    <property type="match status" value="1"/>
</dbReference>
<reference evidence="4 5" key="1">
    <citation type="submission" date="2019-01" db="EMBL/GenBank/DDBJ databases">
        <title>Draft genome sequences of the type strains of six Macrococcus species.</title>
        <authorList>
            <person name="Mazhar S."/>
            <person name="Altermann E."/>
            <person name="Hill C."/>
            <person name="Mcauliffe O."/>
        </authorList>
    </citation>
    <scope>NUCLEOTIDE SEQUENCE [LARGE SCALE GENOMIC DNA]</scope>
    <source>
        <strain evidence="4 5">CCM4811</strain>
    </source>
</reference>
<dbReference type="Proteomes" id="UP000295310">
    <property type="component" value="Unassembled WGS sequence"/>
</dbReference>
<gene>
    <name evidence="4" type="ORF">ERX27_02860</name>
</gene>
<evidence type="ECO:0000313" key="5">
    <source>
        <dbReference type="Proteomes" id="UP000295310"/>
    </source>
</evidence>
<name>A0A4R6BF11_9STAP</name>
<accession>A0A4R6BF11</accession>
<keyword evidence="5" id="KW-1185">Reference proteome</keyword>
<dbReference type="InterPro" id="IPR050680">
    <property type="entry name" value="YpeA/RimI_acetyltransf"/>
</dbReference>
<proteinExistence type="predicted"/>
<evidence type="ECO:0000256" key="1">
    <source>
        <dbReference type="ARBA" id="ARBA00022679"/>
    </source>
</evidence>
<dbReference type="RefSeq" id="WP_133431333.1">
    <property type="nucleotide sequence ID" value="NZ_SCWA01000004.1"/>
</dbReference>
<dbReference type="InterPro" id="IPR016181">
    <property type="entry name" value="Acyl_CoA_acyltransferase"/>
</dbReference>
<dbReference type="AlphaFoldDB" id="A0A4R6BF11"/>
<comment type="caution">
    <text evidence="4">The sequence shown here is derived from an EMBL/GenBank/DDBJ whole genome shotgun (WGS) entry which is preliminary data.</text>
</comment>
<dbReference type="Gene3D" id="3.40.630.30">
    <property type="match status" value="1"/>
</dbReference>
<feature type="domain" description="N-acetyltransferase" evidence="3">
    <location>
        <begin position="3"/>
        <end position="201"/>
    </location>
</feature>
<dbReference type="PROSITE" id="PS51186">
    <property type="entry name" value="GNAT"/>
    <property type="match status" value="1"/>
</dbReference>
<dbReference type="GO" id="GO:0016747">
    <property type="term" value="F:acyltransferase activity, transferring groups other than amino-acyl groups"/>
    <property type="evidence" value="ECO:0007669"/>
    <property type="project" value="InterPro"/>
</dbReference>
<keyword evidence="2" id="KW-0012">Acyltransferase</keyword>
<evidence type="ECO:0000256" key="2">
    <source>
        <dbReference type="ARBA" id="ARBA00023315"/>
    </source>
</evidence>
<protein>
    <submittedName>
        <fullName evidence="4">N-acetyltransferase</fullName>
    </submittedName>
</protein>
<dbReference type="CDD" id="cd04301">
    <property type="entry name" value="NAT_SF"/>
    <property type="match status" value="1"/>
</dbReference>
<evidence type="ECO:0000259" key="3">
    <source>
        <dbReference type="PROSITE" id="PS51186"/>
    </source>
</evidence>
<dbReference type="OrthoDB" id="5319888at2"/>